<comment type="caution">
    <text evidence="2">The sequence shown here is derived from an EMBL/GenBank/DDBJ whole genome shotgun (WGS) entry which is preliminary data.</text>
</comment>
<evidence type="ECO:0000313" key="3">
    <source>
        <dbReference type="Proteomes" id="UP000031737"/>
    </source>
</evidence>
<evidence type="ECO:0000256" key="1">
    <source>
        <dbReference type="SAM" id="MobiDB-lite"/>
    </source>
</evidence>
<dbReference type="VEuPathDB" id="TriTrypDB:TRSC58_05130"/>
<sequence length="211" mass="22391">MVKSSGRVQRRLLKRRGAGAHAASPAGQLHADEAAGHSGSCGSSVGAPGRTAGAEASPGVGARATPQRESRLQRKAKKEGQPLTAKQEASSTGRRMHRGARGGQHGGAARATTIVREGQRPTRRSAGGGRKQEQHLQLAAKLVARERHPSRRTAAEARMETAKAELALFDQVLQAPSFVENPFAAIEGHLNEAMTCLQPQTPDVGRRRLKE</sequence>
<dbReference type="OrthoDB" id="253002at2759"/>
<dbReference type="EMBL" id="AUPL01005130">
    <property type="protein sequence ID" value="ESL07187.1"/>
    <property type="molecule type" value="Genomic_DNA"/>
</dbReference>
<proteinExistence type="predicted"/>
<accession>A0A061J1N8</accession>
<dbReference type="AlphaFoldDB" id="A0A061J1N8"/>
<evidence type="ECO:0008006" key="4">
    <source>
        <dbReference type="Google" id="ProtNLM"/>
    </source>
</evidence>
<protein>
    <recommendedName>
        <fullName evidence="4">Ribosome biogenesis protein SLX9</fullName>
    </recommendedName>
</protein>
<gene>
    <name evidence="2" type="ORF">TRSC58_05130</name>
</gene>
<organism evidence="2 3">
    <name type="scientific">Trypanosoma rangeli SC58</name>
    <dbReference type="NCBI Taxonomy" id="429131"/>
    <lineage>
        <taxon>Eukaryota</taxon>
        <taxon>Discoba</taxon>
        <taxon>Euglenozoa</taxon>
        <taxon>Kinetoplastea</taxon>
        <taxon>Metakinetoplastina</taxon>
        <taxon>Trypanosomatida</taxon>
        <taxon>Trypanosomatidae</taxon>
        <taxon>Trypanosoma</taxon>
        <taxon>Herpetosoma</taxon>
    </lineage>
</organism>
<name>A0A061J1N8_TRYRA</name>
<reference evidence="2 3" key="1">
    <citation type="submission" date="2013-07" db="EMBL/GenBank/DDBJ databases">
        <authorList>
            <person name="Stoco P.H."/>
            <person name="Wagner G."/>
            <person name="Gerber A."/>
            <person name="Zaha A."/>
            <person name="Thompson C."/>
            <person name="Bartholomeu D.C."/>
            <person name="Luckemeyer D.D."/>
            <person name="Bahia D."/>
            <person name="Loreto E."/>
            <person name="Prestes E.B."/>
            <person name="Lima F.M."/>
            <person name="Rodrigues-Luiz G."/>
            <person name="Vallejo G.A."/>
            <person name="Filho J.F."/>
            <person name="Monteiro K.M."/>
            <person name="Tyler K.M."/>
            <person name="de Almeida L.G."/>
            <person name="Ortiz M.F."/>
            <person name="Siervo M.A."/>
            <person name="de Moraes M.H."/>
            <person name="Cunha O.L."/>
            <person name="Mendonca-Neto R."/>
            <person name="Silva R."/>
            <person name="Teixeira S.M."/>
            <person name="Murta S.M."/>
            <person name="Sincero T.C."/>
            <person name="Mendes T.A."/>
            <person name="Urmenyi T.P."/>
            <person name="Silva V.G."/>
            <person name="da Rocha W.D."/>
            <person name="Andersson B."/>
            <person name="Romanha A.J."/>
            <person name="Steindel M."/>
            <person name="de Vasconcelos A.T."/>
            <person name="Grisard E.C."/>
        </authorList>
    </citation>
    <scope>NUCLEOTIDE SEQUENCE [LARGE SCALE GENOMIC DNA]</scope>
    <source>
        <strain evidence="2 3">SC58</strain>
    </source>
</reference>
<keyword evidence="3" id="KW-1185">Reference proteome</keyword>
<evidence type="ECO:0000313" key="2">
    <source>
        <dbReference type="EMBL" id="ESL07187.1"/>
    </source>
</evidence>
<dbReference type="Proteomes" id="UP000031737">
    <property type="component" value="Unassembled WGS sequence"/>
</dbReference>
<feature type="compositionally biased region" description="Basic residues" evidence="1">
    <location>
        <begin position="8"/>
        <end position="18"/>
    </location>
</feature>
<feature type="region of interest" description="Disordered" evidence="1">
    <location>
        <begin position="1"/>
        <end position="134"/>
    </location>
</feature>